<name>A0A9X0QYI8_9PROT</name>
<dbReference type="EMBL" id="JACOMF010000013">
    <property type="protein sequence ID" value="MBC4016204.1"/>
    <property type="molecule type" value="Genomic_DNA"/>
</dbReference>
<protein>
    <submittedName>
        <fullName evidence="1">Uncharacterized protein</fullName>
    </submittedName>
</protein>
<evidence type="ECO:0000313" key="2">
    <source>
        <dbReference type="Proteomes" id="UP000600101"/>
    </source>
</evidence>
<comment type="caution">
    <text evidence="1">The sequence shown here is derived from an EMBL/GenBank/DDBJ whole genome shotgun (WGS) entry which is preliminary data.</text>
</comment>
<dbReference type="Proteomes" id="UP000600101">
    <property type="component" value="Unassembled WGS sequence"/>
</dbReference>
<gene>
    <name evidence="1" type="ORF">H7965_12830</name>
</gene>
<proteinExistence type="predicted"/>
<dbReference type="AlphaFoldDB" id="A0A9X0QYI8"/>
<organism evidence="1 2">
    <name type="scientific">Siccirubricoccus deserti</name>
    <dbReference type="NCBI Taxonomy" id="2013562"/>
    <lineage>
        <taxon>Bacteria</taxon>
        <taxon>Pseudomonadati</taxon>
        <taxon>Pseudomonadota</taxon>
        <taxon>Alphaproteobacteria</taxon>
        <taxon>Acetobacterales</taxon>
        <taxon>Roseomonadaceae</taxon>
        <taxon>Siccirubricoccus</taxon>
    </lineage>
</organism>
<evidence type="ECO:0000313" key="1">
    <source>
        <dbReference type="EMBL" id="MBC4016204.1"/>
    </source>
</evidence>
<sequence>MSQHVIVVVNPQPEQPRYFLGYRDQGNASECLWTPEPWMALWTEAEEAKIEALLLAELCPNYTVIAWPLSLV</sequence>
<reference evidence="1" key="1">
    <citation type="submission" date="2020-08" db="EMBL/GenBank/DDBJ databases">
        <authorList>
            <person name="Hu Y."/>
            <person name="Nguyen S.V."/>
            <person name="Li F."/>
            <person name="Fanning S."/>
        </authorList>
    </citation>
    <scope>NUCLEOTIDE SEQUENCE</scope>
    <source>
        <strain evidence="1">SYSU D8009</strain>
    </source>
</reference>
<accession>A0A9X0QYI8</accession>
<dbReference type="RefSeq" id="WP_186770975.1">
    <property type="nucleotide sequence ID" value="NZ_JACOMF010000013.1"/>
</dbReference>
<keyword evidence="2" id="KW-1185">Reference proteome</keyword>